<feature type="non-terminal residue" evidence="2">
    <location>
        <position position="73"/>
    </location>
</feature>
<name>W1X8Z9_9ZZZZ</name>
<organism evidence="2">
    <name type="scientific">human gut metagenome</name>
    <dbReference type="NCBI Taxonomy" id="408170"/>
    <lineage>
        <taxon>unclassified sequences</taxon>
        <taxon>metagenomes</taxon>
        <taxon>organismal metagenomes</taxon>
    </lineage>
</organism>
<evidence type="ECO:0000313" key="2">
    <source>
        <dbReference type="EMBL" id="ETJ26626.1"/>
    </source>
</evidence>
<proteinExistence type="predicted"/>
<protein>
    <submittedName>
        <fullName evidence="2">LPXTG-motif protein cell wall anchor protein</fullName>
    </submittedName>
</protein>
<dbReference type="EMBL" id="AZMM01017302">
    <property type="protein sequence ID" value="ETJ26626.1"/>
    <property type="molecule type" value="Genomic_DNA"/>
</dbReference>
<gene>
    <name evidence="2" type="ORF">Q604_UNBC17302G0001</name>
</gene>
<accession>W1X8Z9</accession>
<feature type="region of interest" description="Disordered" evidence="1">
    <location>
        <begin position="1"/>
        <end position="35"/>
    </location>
</feature>
<evidence type="ECO:0000256" key="1">
    <source>
        <dbReference type="SAM" id="MobiDB-lite"/>
    </source>
</evidence>
<sequence>KAQTDLAEAKQADQKRASELSTAEKEVTQAQTTVDTSKAELDQMVAMANKTAEVLEKATGDLKGSIQHYEWNA</sequence>
<feature type="non-terminal residue" evidence="2">
    <location>
        <position position="1"/>
    </location>
</feature>
<comment type="caution">
    <text evidence="2">The sequence shown here is derived from an EMBL/GenBank/DDBJ whole genome shotgun (WGS) entry which is preliminary data.</text>
</comment>
<dbReference type="AlphaFoldDB" id="W1X8Z9"/>
<reference evidence="2" key="1">
    <citation type="submission" date="2013-12" db="EMBL/GenBank/DDBJ databases">
        <title>A Varibaculum cambriense genome reconstructed from a premature infant gut community with otherwise low bacterial novelty that shifts toward anaerobic metabolism during the third week of life.</title>
        <authorList>
            <person name="Brown C.T."/>
            <person name="Sharon I."/>
            <person name="Thomas B.C."/>
            <person name="Castelle C.J."/>
            <person name="Morowitz M.J."/>
            <person name="Banfield J.F."/>
        </authorList>
    </citation>
    <scope>NUCLEOTIDE SEQUENCE</scope>
</reference>
<feature type="compositionally biased region" description="Basic and acidic residues" evidence="1">
    <location>
        <begin position="7"/>
        <end position="27"/>
    </location>
</feature>